<evidence type="ECO:0000259" key="5">
    <source>
        <dbReference type="Pfam" id="PF07804"/>
    </source>
</evidence>
<reference evidence="8" key="1">
    <citation type="submission" date="2018-05" db="EMBL/GenBank/DDBJ databases">
        <authorList>
            <person name="Li Y."/>
        </authorList>
    </citation>
    <scope>NUCLEOTIDE SEQUENCE [LARGE SCALE GENOMIC DNA]</scope>
    <source>
        <strain evidence="8">3d-2-2</strain>
    </source>
</reference>
<comment type="similarity">
    <text evidence="1">Belongs to the HipA Ser/Thr kinase family.</text>
</comment>
<proteinExistence type="inferred from homology"/>
<evidence type="ECO:0000256" key="1">
    <source>
        <dbReference type="ARBA" id="ARBA00010164"/>
    </source>
</evidence>
<keyword evidence="3" id="KW-0418">Kinase</keyword>
<dbReference type="RefSeq" id="WP_109063067.1">
    <property type="nucleotide sequence ID" value="NZ_QETA01000008.1"/>
</dbReference>
<comment type="caution">
    <text evidence="7">The sequence shown here is derived from an EMBL/GenBank/DDBJ whole genome shotgun (WGS) entry which is preliminary data.</text>
</comment>
<dbReference type="CDD" id="cd17808">
    <property type="entry name" value="HipA_Ec_like"/>
    <property type="match status" value="1"/>
</dbReference>
<evidence type="ECO:0000256" key="4">
    <source>
        <dbReference type="SAM" id="MobiDB-lite"/>
    </source>
</evidence>
<dbReference type="PANTHER" id="PTHR37419:SF1">
    <property type="entry name" value="SERINE_THREONINE-PROTEIN KINASE TOXIN HIPA"/>
    <property type="match status" value="1"/>
</dbReference>
<sequence>MGRRSHAQTLRLWMNGLSVGTWSVRPYAGDILQYDDAWVASGHGRPLSLSLPFTPGNLPHRGDAVRHYFDNLLPDSRDIRERLARRFQATSTDAFTLLTDIGRDCVGALQILPDTVTPDAIQRVNATPLSDAEIAGILRSTLAPASLGGGSEDDAFRISIAGAQEKTALLWFNNQWCLPHGSTPTSHIFKLPLGLVGNLQFDMRDSVENEWLCSEILRAYGLPVARTQPLLFEDMKVLAVERFDRAWWQEPDGHRWLVRLPQEDMCQSTGTPPHLKYEADGGPGIGAIMSLLATSRTPEHDRRTFFQALVLFWMLGATDGHAKNFSIFLRPGGAYELAPLYDILSAYPIMGTGANMLSPFKAKMAMAVRTKNVHWKMHDILLRHWVQIGTEYGIVTPDGLAAEAVIDDLIERTPAVIDTVHALLPKDFPQALADRILDGLSSAANRLKASPTPQPGTAARQDTAS</sequence>
<dbReference type="InterPro" id="IPR012893">
    <property type="entry name" value="HipA-like_C"/>
</dbReference>
<dbReference type="PANTHER" id="PTHR37419">
    <property type="entry name" value="SERINE/THREONINE-PROTEIN KINASE TOXIN HIPA"/>
    <property type="match status" value="1"/>
</dbReference>
<evidence type="ECO:0000313" key="8">
    <source>
        <dbReference type="Proteomes" id="UP000245212"/>
    </source>
</evidence>
<evidence type="ECO:0000313" key="7">
    <source>
        <dbReference type="EMBL" id="PWF21260.1"/>
    </source>
</evidence>
<accession>A0A2V1JVV1</accession>
<dbReference type="Pfam" id="PF13657">
    <property type="entry name" value="Couple_hipA"/>
    <property type="match status" value="1"/>
</dbReference>
<gene>
    <name evidence="7" type="ORF">DD235_15730</name>
</gene>
<evidence type="ECO:0000256" key="2">
    <source>
        <dbReference type="ARBA" id="ARBA00022679"/>
    </source>
</evidence>
<dbReference type="InterPro" id="IPR017508">
    <property type="entry name" value="HipA_N1"/>
</dbReference>
<dbReference type="EMBL" id="QETA01000008">
    <property type="protein sequence ID" value="PWF21260.1"/>
    <property type="molecule type" value="Genomic_DNA"/>
</dbReference>
<evidence type="ECO:0000256" key="3">
    <source>
        <dbReference type="ARBA" id="ARBA00022777"/>
    </source>
</evidence>
<dbReference type="InterPro" id="IPR052028">
    <property type="entry name" value="HipA_Ser/Thr_kinase"/>
</dbReference>
<keyword evidence="2" id="KW-0808">Transferase</keyword>
<evidence type="ECO:0000259" key="6">
    <source>
        <dbReference type="Pfam" id="PF13657"/>
    </source>
</evidence>
<protein>
    <submittedName>
        <fullName evidence="7">Toxin HipA</fullName>
    </submittedName>
</protein>
<name>A0A2V1JVV1_9BURK</name>
<organism evidence="7 8">
    <name type="scientific">Corticimicrobacter populi</name>
    <dbReference type="NCBI Taxonomy" id="2175229"/>
    <lineage>
        <taxon>Bacteria</taxon>
        <taxon>Pseudomonadati</taxon>
        <taxon>Pseudomonadota</taxon>
        <taxon>Betaproteobacteria</taxon>
        <taxon>Burkholderiales</taxon>
        <taxon>Alcaligenaceae</taxon>
        <taxon>Corticimicrobacter</taxon>
    </lineage>
</organism>
<feature type="domain" description="HipA N-terminal subdomain 1" evidence="6">
    <location>
        <begin position="11"/>
        <end position="111"/>
    </location>
</feature>
<feature type="region of interest" description="Disordered" evidence="4">
    <location>
        <begin position="445"/>
        <end position="465"/>
    </location>
</feature>
<feature type="domain" description="HipA-like C-terminal" evidence="5">
    <location>
        <begin position="158"/>
        <end position="415"/>
    </location>
</feature>
<dbReference type="NCBIfam" id="TIGR03071">
    <property type="entry name" value="couple_hipA"/>
    <property type="match status" value="1"/>
</dbReference>
<dbReference type="GO" id="GO:0005829">
    <property type="term" value="C:cytosol"/>
    <property type="evidence" value="ECO:0007669"/>
    <property type="project" value="TreeGrafter"/>
</dbReference>
<keyword evidence="8" id="KW-1185">Reference proteome</keyword>
<dbReference type="Pfam" id="PF07804">
    <property type="entry name" value="HipA_C"/>
    <property type="match status" value="1"/>
</dbReference>
<dbReference type="AlphaFoldDB" id="A0A2V1JVV1"/>
<dbReference type="Proteomes" id="UP000245212">
    <property type="component" value="Unassembled WGS sequence"/>
</dbReference>
<dbReference type="GO" id="GO:0004674">
    <property type="term" value="F:protein serine/threonine kinase activity"/>
    <property type="evidence" value="ECO:0007669"/>
    <property type="project" value="TreeGrafter"/>
</dbReference>